<organism evidence="1 2">
    <name type="scientific">Puccinia graminis f. sp. tritici</name>
    <dbReference type="NCBI Taxonomy" id="56615"/>
    <lineage>
        <taxon>Eukaryota</taxon>
        <taxon>Fungi</taxon>
        <taxon>Dikarya</taxon>
        <taxon>Basidiomycota</taxon>
        <taxon>Pucciniomycotina</taxon>
        <taxon>Pucciniomycetes</taxon>
        <taxon>Pucciniales</taxon>
        <taxon>Pucciniaceae</taxon>
        <taxon>Puccinia</taxon>
    </lineage>
</organism>
<protein>
    <submittedName>
        <fullName evidence="1">Uncharacterized protein</fullName>
    </submittedName>
</protein>
<proteinExistence type="predicted"/>
<keyword evidence="2" id="KW-1185">Reference proteome</keyword>
<evidence type="ECO:0000313" key="1">
    <source>
        <dbReference type="EMBL" id="KAA1089167.1"/>
    </source>
</evidence>
<name>A0A5B0NIV6_PUCGR</name>
<gene>
    <name evidence="1" type="ORF">PGT21_008907</name>
</gene>
<evidence type="ECO:0000313" key="2">
    <source>
        <dbReference type="Proteomes" id="UP000324748"/>
    </source>
</evidence>
<accession>A0A5B0NIV6</accession>
<comment type="caution">
    <text evidence="1">The sequence shown here is derived from an EMBL/GenBank/DDBJ whole genome shotgun (WGS) entry which is preliminary data.</text>
</comment>
<dbReference type="EMBL" id="VSWC01000093">
    <property type="protein sequence ID" value="KAA1089167.1"/>
    <property type="molecule type" value="Genomic_DNA"/>
</dbReference>
<dbReference type="AlphaFoldDB" id="A0A5B0NIV6"/>
<reference evidence="1 2" key="1">
    <citation type="submission" date="2019-05" db="EMBL/GenBank/DDBJ databases">
        <title>Emergence of the Ug99 lineage of the wheat stem rust pathogen through somatic hybridization.</title>
        <authorList>
            <person name="Li F."/>
            <person name="Upadhyaya N.M."/>
            <person name="Sperschneider J."/>
            <person name="Matny O."/>
            <person name="Nguyen-Phuc H."/>
            <person name="Mago R."/>
            <person name="Raley C."/>
            <person name="Miller M.E."/>
            <person name="Silverstein K.A.T."/>
            <person name="Henningsen E."/>
            <person name="Hirsch C.D."/>
            <person name="Visser B."/>
            <person name="Pretorius Z.A."/>
            <person name="Steffenson B.J."/>
            <person name="Schwessinger B."/>
            <person name="Dodds P.N."/>
            <person name="Figueroa M."/>
        </authorList>
    </citation>
    <scope>NUCLEOTIDE SEQUENCE [LARGE SCALE GENOMIC DNA]</scope>
    <source>
        <strain evidence="1">21-0</strain>
    </source>
</reference>
<sequence>MPDLPRPIPNPEPVRGLTGFFRICGVRVGTLGQAADAVNKLASGKQALNRTSTHFEVCSASFLNKLLSLPSRI</sequence>
<dbReference type="Proteomes" id="UP000324748">
    <property type="component" value="Unassembled WGS sequence"/>
</dbReference>